<protein>
    <submittedName>
        <fullName evidence="2">Uncharacterized protein</fullName>
    </submittedName>
</protein>
<dbReference type="AlphaFoldDB" id="A0A085MH39"/>
<dbReference type="Proteomes" id="UP000030764">
    <property type="component" value="Unassembled WGS sequence"/>
</dbReference>
<feature type="region of interest" description="Disordered" evidence="1">
    <location>
        <begin position="1"/>
        <end position="22"/>
    </location>
</feature>
<sequence length="93" mass="10364">MAREQLGHRITTSRDHMPTGATGVGRLTWAVVKVGQWRTLSAKRSDKFAVRQQKPKGRVRRTAVAKRHGTASHVDHLHYASALTLLGSSTIYF</sequence>
<proteinExistence type="predicted"/>
<evidence type="ECO:0000313" key="2">
    <source>
        <dbReference type="EMBL" id="KFD56535.1"/>
    </source>
</evidence>
<name>A0A085MH39_9BILA</name>
<feature type="compositionally biased region" description="Basic residues" evidence="1">
    <location>
        <begin position="53"/>
        <end position="67"/>
    </location>
</feature>
<evidence type="ECO:0000313" key="4">
    <source>
        <dbReference type="Proteomes" id="UP000030764"/>
    </source>
</evidence>
<evidence type="ECO:0000256" key="1">
    <source>
        <dbReference type="SAM" id="MobiDB-lite"/>
    </source>
</evidence>
<organism evidence="2 4">
    <name type="scientific">Trichuris suis</name>
    <name type="common">pig whipworm</name>
    <dbReference type="NCBI Taxonomy" id="68888"/>
    <lineage>
        <taxon>Eukaryota</taxon>
        <taxon>Metazoa</taxon>
        <taxon>Ecdysozoa</taxon>
        <taxon>Nematoda</taxon>
        <taxon>Enoplea</taxon>
        <taxon>Dorylaimia</taxon>
        <taxon>Trichinellida</taxon>
        <taxon>Trichuridae</taxon>
        <taxon>Trichuris</taxon>
    </lineage>
</organism>
<evidence type="ECO:0000313" key="3">
    <source>
        <dbReference type="EMBL" id="KFD71066.1"/>
    </source>
</evidence>
<accession>A0A085MH39</accession>
<dbReference type="EMBL" id="KL367484">
    <property type="protein sequence ID" value="KFD71066.1"/>
    <property type="molecule type" value="Genomic_DNA"/>
</dbReference>
<keyword evidence="4" id="KW-1185">Reference proteome</keyword>
<dbReference type="Proteomes" id="UP000030758">
    <property type="component" value="Unassembled WGS sequence"/>
</dbReference>
<reference evidence="2 4" key="1">
    <citation type="journal article" date="2014" name="Nat. Genet.">
        <title>Genome and transcriptome of the porcine whipworm Trichuris suis.</title>
        <authorList>
            <person name="Jex A.R."/>
            <person name="Nejsum P."/>
            <person name="Schwarz E.M."/>
            <person name="Hu L."/>
            <person name="Young N.D."/>
            <person name="Hall R.S."/>
            <person name="Korhonen P.K."/>
            <person name="Liao S."/>
            <person name="Thamsborg S."/>
            <person name="Xia J."/>
            <person name="Xu P."/>
            <person name="Wang S."/>
            <person name="Scheerlinck J.P."/>
            <person name="Hofmann A."/>
            <person name="Sternberg P.W."/>
            <person name="Wang J."/>
            <person name="Gasser R.B."/>
        </authorList>
    </citation>
    <scope>NUCLEOTIDE SEQUENCE [LARGE SCALE GENOMIC DNA]</scope>
    <source>
        <strain evidence="3">DCEP-RM93F</strain>
        <strain evidence="2">DCEP-RM93M</strain>
    </source>
</reference>
<feature type="compositionally biased region" description="Basic and acidic residues" evidence="1">
    <location>
        <begin position="1"/>
        <end position="17"/>
    </location>
</feature>
<feature type="region of interest" description="Disordered" evidence="1">
    <location>
        <begin position="47"/>
        <end position="67"/>
    </location>
</feature>
<gene>
    <name evidence="2" type="ORF">M513_02639</name>
    <name evidence="3" type="ORF">M514_02639</name>
</gene>
<dbReference type="EMBL" id="KL363193">
    <property type="protein sequence ID" value="KFD56535.1"/>
    <property type="molecule type" value="Genomic_DNA"/>
</dbReference>